<dbReference type="EMBL" id="DAAYTU010000025">
    <property type="protein sequence ID" value="HAG5771979.1"/>
    <property type="molecule type" value="Genomic_DNA"/>
</dbReference>
<name>A0A765TCK5_ECOLX</name>
<dbReference type="InterPro" id="IPR016187">
    <property type="entry name" value="CTDL_fold"/>
</dbReference>
<protein>
    <submittedName>
        <fullName evidence="1">Formylglycine-generating enzyme family protein</fullName>
    </submittedName>
</protein>
<organism evidence="1">
    <name type="scientific">Escherichia coli</name>
    <dbReference type="NCBI Taxonomy" id="562"/>
    <lineage>
        <taxon>Bacteria</taxon>
        <taxon>Pseudomonadati</taxon>
        <taxon>Pseudomonadota</taxon>
        <taxon>Gammaproteobacteria</taxon>
        <taxon>Enterobacterales</taxon>
        <taxon>Enterobacteriaceae</taxon>
        <taxon>Escherichia</taxon>
    </lineage>
</organism>
<comment type="caution">
    <text evidence="1">The sequence shown here is derived from an EMBL/GenBank/DDBJ whole genome shotgun (WGS) entry which is preliminary data.</text>
</comment>
<reference evidence="1" key="2">
    <citation type="submission" date="2020-02" db="EMBL/GenBank/DDBJ databases">
        <authorList>
            <consortium name="NCBI Pathogen Detection Project"/>
        </authorList>
    </citation>
    <scope>NUCLEOTIDE SEQUENCE</scope>
    <source>
        <strain evidence="1">1839</strain>
    </source>
</reference>
<sequence length="324" mass="37602">MYLNTQTQYNKLNKSEKKNLLLQKLASLTDFTFDRIETFSAFGQSTETGIFKYKDGSEFVVVPGDIAILGWDASLNDMDDQTKQEFEEMFEPEKLNLNNYLTDSCTPVRKVIISPMLVERNVHAKLSWKEVSLTDSRITENHMLQEFLSDYMKKTNPGIHELNDTLKLQYKDERLLVHIYEIISYQELIQEIQKSGFDLPREDEWEYLCGGGSRTLWRWGNSFDYKMKIPFITSEEPTTWDIERPNQFGLKIAFNPYLQEIINDKDTLLKGGDGGCNLCGGANITLGFLPVATYYKGYNKHTDELNYINDIGGNYTSYRRIIRL</sequence>
<dbReference type="AlphaFoldDB" id="A0A765TCK5"/>
<accession>A0A765TCK5</accession>
<reference evidence="1" key="1">
    <citation type="journal article" date="2018" name="Genome Biol.">
        <title>SKESA: strategic k-mer extension for scrupulous assemblies.</title>
        <authorList>
            <person name="Souvorov A."/>
            <person name="Agarwala R."/>
            <person name="Lipman D.J."/>
        </authorList>
    </citation>
    <scope>NUCLEOTIDE SEQUENCE [LARGE SCALE GENOMIC DNA]</scope>
    <source>
        <strain evidence="1">1839</strain>
    </source>
</reference>
<dbReference type="Gene3D" id="3.90.1580.10">
    <property type="entry name" value="paralog of FGE (formylglycine-generating enzyme)"/>
    <property type="match status" value="1"/>
</dbReference>
<evidence type="ECO:0000313" key="1">
    <source>
        <dbReference type="EMBL" id="HAG5771979.1"/>
    </source>
</evidence>
<proteinExistence type="predicted"/>
<dbReference type="SUPFAM" id="SSF56436">
    <property type="entry name" value="C-type lectin-like"/>
    <property type="match status" value="1"/>
</dbReference>
<gene>
    <name evidence="1" type="ORF">GGB84_003714</name>
</gene>
<dbReference type="InterPro" id="IPR042095">
    <property type="entry name" value="SUMF_sf"/>
</dbReference>